<sequence>MKTDLTRRMLLKGTIASSAIGIAIGAGLLTPKAVLAAWPKEAFTAKDIPGALSSLMGSDSAEESGDITIKAPDIAENGAVVPVTVSTTLPGVESIAIIAANNPVPLIANFNLKEGAEGFVSSRIKMGKSGDVIAVVKSDGKLYKAGKEVKVTIGGCGG</sequence>
<dbReference type="InterPro" id="IPR006311">
    <property type="entry name" value="TAT_signal"/>
</dbReference>
<dbReference type="NCBIfam" id="TIGR04488">
    <property type="entry name" value="SoxY_true_GGCGG"/>
    <property type="match status" value="1"/>
</dbReference>
<dbReference type="PROSITE" id="PS51318">
    <property type="entry name" value="TAT"/>
    <property type="match status" value="1"/>
</dbReference>
<evidence type="ECO:0000313" key="2">
    <source>
        <dbReference type="EMBL" id="PLX61218.1"/>
    </source>
</evidence>
<evidence type="ECO:0000313" key="3">
    <source>
        <dbReference type="Proteomes" id="UP000235015"/>
    </source>
</evidence>
<proteinExistence type="predicted"/>
<evidence type="ECO:0000259" key="1">
    <source>
        <dbReference type="Pfam" id="PF13501"/>
    </source>
</evidence>
<organism evidence="2 3">
    <name type="scientific">Sedimenticola selenatireducens</name>
    <dbReference type="NCBI Taxonomy" id="191960"/>
    <lineage>
        <taxon>Bacteria</taxon>
        <taxon>Pseudomonadati</taxon>
        <taxon>Pseudomonadota</taxon>
        <taxon>Gammaproteobacteria</taxon>
        <taxon>Chromatiales</taxon>
        <taxon>Sedimenticolaceae</taxon>
        <taxon>Sedimenticola</taxon>
    </lineage>
</organism>
<accession>A0A2N6CVJ2</accession>
<dbReference type="InterPro" id="IPR016568">
    <property type="entry name" value="Sulphur_oxidation_SoxY"/>
</dbReference>
<comment type="caution">
    <text evidence="2">The sequence shown here is derived from an EMBL/GenBank/DDBJ whole genome shotgun (WGS) entry which is preliminary data.</text>
</comment>
<protein>
    <submittedName>
        <fullName evidence="2">Thiosulfate oxidation carrier protein SoxY</fullName>
    </submittedName>
</protein>
<dbReference type="PIRSF" id="PIRSF010312">
    <property type="entry name" value="Sulphur_oxidation_SoxY"/>
    <property type="match status" value="1"/>
</dbReference>
<dbReference type="Proteomes" id="UP000235015">
    <property type="component" value="Unassembled WGS sequence"/>
</dbReference>
<feature type="domain" description="Ig-like SoxY" evidence="1">
    <location>
        <begin position="54"/>
        <end position="156"/>
    </location>
</feature>
<dbReference type="AlphaFoldDB" id="A0A2N6CVJ2"/>
<name>A0A2N6CVJ2_9GAMM</name>
<dbReference type="STRING" id="1111735.GCA_000428045_00313"/>
<dbReference type="EMBL" id="PKUN01000021">
    <property type="protein sequence ID" value="PLX61218.1"/>
    <property type="molecule type" value="Genomic_DNA"/>
</dbReference>
<gene>
    <name evidence="2" type="primary">soxY</name>
    <name evidence="2" type="ORF">C0630_12560</name>
</gene>
<dbReference type="InterPro" id="IPR038162">
    <property type="entry name" value="SoxY_sf"/>
</dbReference>
<dbReference type="RefSeq" id="WP_029131896.1">
    <property type="nucleotide sequence ID" value="NZ_CAXXYC010000004.1"/>
</dbReference>
<dbReference type="InterPro" id="IPR032711">
    <property type="entry name" value="SoxY"/>
</dbReference>
<reference evidence="2 3" key="1">
    <citation type="submission" date="2017-11" db="EMBL/GenBank/DDBJ databases">
        <title>Genome-resolved metagenomics identifies genetic mobility, metabolic interactions, and unexpected diversity in perchlorate-reducing communities.</title>
        <authorList>
            <person name="Barnum T.P."/>
            <person name="Figueroa I.A."/>
            <person name="Carlstrom C.I."/>
            <person name="Lucas L.N."/>
            <person name="Engelbrektson A.L."/>
            <person name="Coates J.D."/>
        </authorList>
    </citation>
    <scope>NUCLEOTIDE SEQUENCE [LARGE SCALE GENOMIC DNA]</scope>
    <source>
        <strain evidence="2">BM301</strain>
    </source>
</reference>
<dbReference type="Gene3D" id="2.60.40.2470">
    <property type="entry name" value="SoxY domain"/>
    <property type="match status" value="1"/>
</dbReference>
<dbReference type="Pfam" id="PF13501">
    <property type="entry name" value="SoxY"/>
    <property type="match status" value="1"/>
</dbReference>